<evidence type="ECO:0000313" key="4">
    <source>
        <dbReference type="EMBL" id="MBR9651514.1"/>
    </source>
</evidence>
<evidence type="ECO:0000256" key="1">
    <source>
        <dbReference type="ARBA" id="ARBA00005254"/>
    </source>
</evidence>
<comment type="similarity">
    <text evidence="1 3">Belongs to the enoyl-CoA hydratase/isomerase family.</text>
</comment>
<dbReference type="InterPro" id="IPR014748">
    <property type="entry name" value="Enoyl-CoA_hydra_C"/>
</dbReference>
<dbReference type="EMBL" id="JADMKU010000008">
    <property type="protein sequence ID" value="MBR9651514.1"/>
    <property type="molecule type" value="Genomic_DNA"/>
</dbReference>
<keyword evidence="5" id="KW-1185">Reference proteome</keyword>
<dbReference type="PROSITE" id="PS00166">
    <property type="entry name" value="ENOYL_COA_HYDRATASE"/>
    <property type="match status" value="1"/>
</dbReference>
<comment type="caution">
    <text evidence="4">The sequence shown here is derived from an EMBL/GenBank/DDBJ whole genome shotgun (WGS) entry which is preliminary data.</text>
</comment>
<protein>
    <submittedName>
        <fullName evidence="4">Enoyl-CoA hydratase/isomerase family protein</fullName>
    </submittedName>
</protein>
<dbReference type="PANTHER" id="PTHR11941:SF54">
    <property type="entry name" value="ENOYL-COA HYDRATASE, MITOCHONDRIAL"/>
    <property type="match status" value="1"/>
</dbReference>
<keyword evidence="2" id="KW-0456">Lyase</keyword>
<dbReference type="CDD" id="cd06558">
    <property type="entry name" value="crotonase-like"/>
    <property type="match status" value="1"/>
</dbReference>
<dbReference type="InterPro" id="IPR018376">
    <property type="entry name" value="Enoyl-CoA_hyd/isom_CS"/>
</dbReference>
<dbReference type="Pfam" id="PF00378">
    <property type="entry name" value="ECH_1"/>
    <property type="match status" value="1"/>
</dbReference>
<evidence type="ECO:0000256" key="2">
    <source>
        <dbReference type="ARBA" id="ARBA00023239"/>
    </source>
</evidence>
<accession>A0ABS5HRC6</accession>
<dbReference type="Gene3D" id="3.90.226.10">
    <property type="entry name" value="2-enoyl-CoA Hydratase, Chain A, domain 1"/>
    <property type="match status" value="1"/>
</dbReference>
<dbReference type="PANTHER" id="PTHR11941">
    <property type="entry name" value="ENOYL-COA HYDRATASE-RELATED"/>
    <property type="match status" value="1"/>
</dbReference>
<dbReference type="InterPro" id="IPR029045">
    <property type="entry name" value="ClpP/crotonase-like_dom_sf"/>
</dbReference>
<dbReference type="Proteomes" id="UP001195941">
    <property type="component" value="Unassembled WGS sequence"/>
</dbReference>
<dbReference type="SUPFAM" id="SSF52096">
    <property type="entry name" value="ClpP/crotonase"/>
    <property type="match status" value="1"/>
</dbReference>
<evidence type="ECO:0000313" key="5">
    <source>
        <dbReference type="Proteomes" id="UP001195941"/>
    </source>
</evidence>
<dbReference type="Gene3D" id="1.10.12.10">
    <property type="entry name" value="Lyase 2-enoyl-coa Hydratase, Chain A, domain 2"/>
    <property type="match status" value="1"/>
</dbReference>
<gene>
    <name evidence="4" type="ORF">IT775_10305</name>
</gene>
<evidence type="ECO:0000256" key="3">
    <source>
        <dbReference type="RuleBase" id="RU003707"/>
    </source>
</evidence>
<sequence length="260" mass="27655">MPEHVQTEITDGIGILTINRPDALNALDGPTLKQLDAAFDRLNRDTDVRVIVLAGAGDRAFVAGGDIRDLNSRRGLAHYQELAEDLHGCFARIEASDKPTISAIDGWALGGGVELLLCTDMRIAGASATFGLPEINLGLFPGAGGTQRLIREIAPCRARELMFTGNRIDADTALSLGLVNSVIENGSVLDAAKAMAATVASKSPLVLKLMKRTLRHGVSMPQPAALAYEQAMIGLVLDSDDAHEGCGAFIEKRQPEFQGR</sequence>
<organism evidence="4 5">
    <name type="scientific">Thalassovita aquimarina</name>
    <dbReference type="NCBI Taxonomy" id="2785917"/>
    <lineage>
        <taxon>Bacteria</taxon>
        <taxon>Pseudomonadati</taxon>
        <taxon>Pseudomonadota</taxon>
        <taxon>Alphaproteobacteria</taxon>
        <taxon>Rhodobacterales</taxon>
        <taxon>Roseobacteraceae</taxon>
        <taxon>Thalassovita</taxon>
    </lineage>
</organism>
<dbReference type="RefSeq" id="WP_212701036.1">
    <property type="nucleotide sequence ID" value="NZ_JADMKU010000008.1"/>
</dbReference>
<proteinExistence type="inferred from homology"/>
<reference evidence="4 5" key="1">
    <citation type="journal article" date="2021" name="Arch. Microbiol.">
        <title>Thalassobius aquimarinus sp. nov., isolated from the Sea of Japan seashore.</title>
        <authorList>
            <person name="Kurilenko V.V."/>
            <person name="Romanenko L.A."/>
            <person name="Chernysheva N.Y."/>
            <person name="Velansky P.V."/>
            <person name="Tekutyeva L.A."/>
            <person name="Isaeva M.P."/>
            <person name="Mikhailov V.V."/>
        </authorList>
    </citation>
    <scope>NUCLEOTIDE SEQUENCE [LARGE SCALE GENOMIC DNA]</scope>
    <source>
        <strain evidence="4 5">KMM 8518</strain>
    </source>
</reference>
<dbReference type="InterPro" id="IPR001753">
    <property type="entry name" value="Enoyl-CoA_hydra/iso"/>
</dbReference>
<name>A0ABS5HRC6_9RHOB</name>